<dbReference type="Proteomes" id="UP001529510">
    <property type="component" value="Unassembled WGS sequence"/>
</dbReference>
<dbReference type="InterPro" id="IPR002110">
    <property type="entry name" value="Ankyrin_rpt"/>
</dbReference>
<evidence type="ECO:0000256" key="2">
    <source>
        <dbReference type="PROSITE-ProRule" id="PRU00023"/>
    </source>
</evidence>
<dbReference type="AlphaFoldDB" id="A0ABD0PHU9"/>
<keyword evidence="2" id="KW-0040">ANK repeat</keyword>
<dbReference type="PANTHER" id="PTHR22872">
    <property type="entry name" value="BTK-BINDING PROTEIN-RELATED"/>
    <property type="match status" value="1"/>
</dbReference>
<dbReference type="EMBL" id="JAMKFB020000016">
    <property type="protein sequence ID" value="KAL0173246.1"/>
    <property type="molecule type" value="Genomic_DNA"/>
</dbReference>
<evidence type="ECO:0000256" key="1">
    <source>
        <dbReference type="ARBA" id="ARBA00022737"/>
    </source>
</evidence>
<accession>A0ABD0PHU9</accession>
<dbReference type="SMART" id="SM00248">
    <property type="entry name" value="ANK"/>
    <property type="match status" value="2"/>
</dbReference>
<proteinExistence type="predicted"/>
<dbReference type="InterPro" id="IPR051625">
    <property type="entry name" value="Signaling_Regulatory_Domain"/>
</dbReference>
<protein>
    <submittedName>
        <fullName evidence="3">Uncharacterized protein</fullName>
    </submittedName>
</protein>
<name>A0ABD0PHU9_CIRMR</name>
<dbReference type="PANTHER" id="PTHR22872:SF2">
    <property type="entry name" value="INHIBITOR OF BRUTON TYROSINE KINASE"/>
    <property type="match status" value="1"/>
</dbReference>
<dbReference type="PROSITE" id="PS50088">
    <property type="entry name" value="ANK_REPEAT"/>
    <property type="match status" value="1"/>
</dbReference>
<dbReference type="InterPro" id="IPR036770">
    <property type="entry name" value="Ankyrin_rpt-contain_sf"/>
</dbReference>
<dbReference type="Pfam" id="PF12796">
    <property type="entry name" value="Ank_2"/>
    <property type="match status" value="1"/>
</dbReference>
<evidence type="ECO:0000313" key="4">
    <source>
        <dbReference type="Proteomes" id="UP001529510"/>
    </source>
</evidence>
<evidence type="ECO:0000313" key="3">
    <source>
        <dbReference type="EMBL" id="KAL0173246.1"/>
    </source>
</evidence>
<gene>
    <name evidence="3" type="ORF">M9458_033557</name>
</gene>
<reference evidence="3 4" key="1">
    <citation type="submission" date="2024-05" db="EMBL/GenBank/DDBJ databases">
        <title>Genome sequencing and assembly of Indian major carp, Cirrhinus mrigala (Hamilton, 1822).</title>
        <authorList>
            <person name="Mohindra V."/>
            <person name="Chowdhury L.M."/>
            <person name="Lal K."/>
            <person name="Jena J.K."/>
        </authorList>
    </citation>
    <scope>NUCLEOTIDE SEQUENCE [LARGE SCALE GENOMIC DNA]</scope>
    <source>
        <strain evidence="3">CM1030</strain>
        <tissue evidence="3">Blood</tissue>
    </source>
</reference>
<keyword evidence="1" id="KW-0677">Repeat</keyword>
<dbReference type="PROSITE" id="PS50297">
    <property type="entry name" value="ANK_REP_REGION"/>
    <property type="match status" value="1"/>
</dbReference>
<dbReference type="SUPFAM" id="SSF48403">
    <property type="entry name" value="Ankyrin repeat"/>
    <property type="match status" value="1"/>
</dbReference>
<dbReference type="Gene3D" id="1.25.40.20">
    <property type="entry name" value="Ankyrin repeat-containing domain"/>
    <property type="match status" value="1"/>
</dbReference>
<comment type="caution">
    <text evidence="3">The sequence shown here is derived from an EMBL/GenBank/DDBJ whole genome shotgun (WGS) entry which is preliminary data.</text>
</comment>
<organism evidence="3 4">
    <name type="scientific">Cirrhinus mrigala</name>
    <name type="common">Mrigala</name>
    <dbReference type="NCBI Taxonomy" id="683832"/>
    <lineage>
        <taxon>Eukaryota</taxon>
        <taxon>Metazoa</taxon>
        <taxon>Chordata</taxon>
        <taxon>Craniata</taxon>
        <taxon>Vertebrata</taxon>
        <taxon>Euteleostomi</taxon>
        <taxon>Actinopterygii</taxon>
        <taxon>Neopterygii</taxon>
        <taxon>Teleostei</taxon>
        <taxon>Ostariophysi</taxon>
        <taxon>Cypriniformes</taxon>
        <taxon>Cyprinidae</taxon>
        <taxon>Labeoninae</taxon>
        <taxon>Labeonini</taxon>
        <taxon>Cirrhinus</taxon>
    </lineage>
</organism>
<feature type="repeat" description="ANK" evidence="2">
    <location>
        <begin position="51"/>
        <end position="84"/>
    </location>
</feature>
<keyword evidence="4" id="KW-1185">Reference proteome</keyword>
<sequence>MSLGTPDCTPKCRSVRHAEEVIAALTSGSEGRLRGFLSVHCHNAATLRDEFGRTALHLAASLGKRDLLQWLLDSKHADMLAKDKESGWTALHRSAFYGQIHCLMGLIKVLVHKYEFD</sequence>